<dbReference type="InterPro" id="IPR042100">
    <property type="entry name" value="Bug_dom1"/>
</dbReference>
<protein>
    <recommendedName>
        <fullName evidence="4">Tripartite tricarboxylate transporter substrate binding protein</fullName>
    </recommendedName>
</protein>
<dbReference type="PIRSF" id="PIRSF017082">
    <property type="entry name" value="YflP"/>
    <property type="match status" value="1"/>
</dbReference>
<gene>
    <name evidence="2" type="ORF">CKO45_04700</name>
</gene>
<dbReference type="Proteomes" id="UP000697995">
    <property type="component" value="Unassembled WGS sequence"/>
</dbReference>
<dbReference type="PANTHER" id="PTHR42928:SF5">
    <property type="entry name" value="BLR1237 PROTEIN"/>
    <property type="match status" value="1"/>
</dbReference>
<sequence>MPEPLQPMRVWTTCGKGRAGQRPASRGLPGEENRLGVHHMQRRHLLGLTAGAIATPALVRAQGSGIGTWPDRPVRWVVPFPAGGGTDTWARMIQGPVQELLGQPIVIENRAGGGGIVGAQAALQAPADGYTWFYTIEAFVTVPITQRINPYDAIRDFAPIGRLGHTSLSFTVGPAVPASVTTFNQYLDWARRQPSQPIGNWSAGGSGHAMSVVMERETKLPEVKHVAYRGEAPMMQDNLAGVFHGGFHAMVVVGETVRAGRLRPLATAGVDRVPSLADRVPTFAELGGYSERFNFRGFTGLMGNARIPAPIQERMADIFRRGTQTPEVHAKLRAMDTVPSYEDPPTFAQSIRRVQLQWAELTEELDLYQSAG</sequence>
<comment type="caution">
    <text evidence="2">The sequence shown here is derived from an EMBL/GenBank/DDBJ whole genome shotgun (WGS) entry which is preliminary data.</text>
</comment>
<dbReference type="EMBL" id="NRSG01000020">
    <property type="protein sequence ID" value="MBK1657528.1"/>
    <property type="molecule type" value="Genomic_DNA"/>
</dbReference>
<name>A0ABS1CT52_9PROT</name>
<reference evidence="2 3" key="1">
    <citation type="journal article" date="2020" name="Microorganisms">
        <title>Osmotic Adaptation and Compatible Solute Biosynthesis of Phototrophic Bacteria as Revealed from Genome Analyses.</title>
        <authorList>
            <person name="Imhoff J.F."/>
            <person name="Rahn T."/>
            <person name="Kunzel S."/>
            <person name="Keller A."/>
            <person name="Neulinger S.C."/>
        </authorList>
    </citation>
    <scope>NUCLEOTIDE SEQUENCE [LARGE SCALE GENOMIC DNA]</scope>
    <source>
        <strain evidence="2 3">DSM 15382</strain>
    </source>
</reference>
<evidence type="ECO:0000313" key="2">
    <source>
        <dbReference type="EMBL" id="MBK1657528.1"/>
    </source>
</evidence>
<evidence type="ECO:0008006" key="4">
    <source>
        <dbReference type="Google" id="ProtNLM"/>
    </source>
</evidence>
<accession>A0ABS1CT52</accession>
<dbReference type="Pfam" id="PF03401">
    <property type="entry name" value="TctC"/>
    <property type="match status" value="1"/>
</dbReference>
<organism evidence="2 3">
    <name type="scientific">Paracraurococcus ruber</name>
    <dbReference type="NCBI Taxonomy" id="77675"/>
    <lineage>
        <taxon>Bacteria</taxon>
        <taxon>Pseudomonadati</taxon>
        <taxon>Pseudomonadota</taxon>
        <taxon>Alphaproteobacteria</taxon>
        <taxon>Acetobacterales</taxon>
        <taxon>Roseomonadaceae</taxon>
        <taxon>Paracraurococcus</taxon>
    </lineage>
</organism>
<dbReference type="CDD" id="cd07012">
    <property type="entry name" value="PBP2_Bug_TTT"/>
    <property type="match status" value="1"/>
</dbReference>
<evidence type="ECO:0000256" key="1">
    <source>
        <dbReference type="ARBA" id="ARBA00006987"/>
    </source>
</evidence>
<dbReference type="PANTHER" id="PTHR42928">
    <property type="entry name" value="TRICARBOXYLATE-BINDING PROTEIN"/>
    <property type="match status" value="1"/>
</dbReference>
<dbReference type="InterPro" id="IPR005064">
    <property type="entry name" value="BUG"/>
</dbReference>
<proteinExistence type="inferred from homology"/>
<dbReference type="Gene3D" id="3.40.190.10">
    <property type="entry name" value="Periplasmic binding protein-like II"/>
    <property type="match status" value="1"/>
</dbReference>
<keyword evidence="3" id="KW-1185">Reference proteome</keyword>
<evidence type="ECO:0000313" key="3">
    <source>
        <dbReference type="Proteomes" id="UP000697995"/>
    </source>
</evidence>
<comment type="similarity">
    <text evidence="1">Belongs to the UPF0065 (bug) family.</text>
</comment>
<dbReference type="Gene3D" id="3.40.190.150">
    <property type="entry name" value="Bordetella uptake gene, domain 1"/>
    <property type="match status" value="1"/>
</dbReference>